<feature type="domain" description="Ribosomal RNA small subunit methyltransferase E PUA-like" evidence="14">
    <location>
        <begin position="19"/>
        <end position="55"/>
    </location>
</feature>
<comment type="function">
    <text evidence="10 12">Specifically methylates the N3 position of the uracil ring of uridine 1498 (m3U1498) in 16S rRNA. Acts on the fully assembled 30S ribosomal subunit.</text>
</comment>
<comment type="subcellular location">
    <subcellularLocation>
        <location evidence="1 12">Cytoplasm</location>
    </subcellularLocation>
</comment>
<evidence type="ECO:0000313" key="15">
    <source>
        <dbReference type="EMBL" id="GEN52020.1"/>
    </source>
</evidence>
<reference evidence="15 16" key="1">
    <citation type="submission" date="2019-07" db="EMBL/GenBank/DDBJ databases">
        <title>Whole genome shotgun sequence of Halobacillus faecis NBRC 103569.</title>
        <authorList>
            <person name="Hosoyama A."/>
            <person name="Uohara A."/>
            <person name="Ohji S."/>
            <person name="Ichikawa N."/>
        </authorList>
    </citation>
    <scope>NUCLEOTIDE SEQUENCE [LARGE SCALE GENOMIC DNA]</scope>
    <source>
        <strain evidence="15 16">NBRC 103569</strain>
    </source>
</reference>
<dbReference type="NCBIfam" id="TIGR00046">
    <property type="entry name" value="RsmE family RNA methyltransferase"/>
    <property type="match status" value="1"/>
</dbReference>
<sequence>MQRYFVDQECWNDNTLYVNGEDTHHIVRVMRMREGDNLVAIHPEKGPALCKITKVAQDDVHCCVVKWMEEDRELPVRVTIVASLGKGDKLEQIVQKGTELGASVFIPYQADRSVAKWDNKKAVKKIERLQKISKEASEQSERTVVPEVQSVHSLHQLLEMKTHYDHCFFGYADEARQQKSESLSESFQPLKRGQTVLVAFGPEGGFSEGEVEKLSNEGFKSIRLGPRILRMETAPLYFLSSLSYMLEEF</sequence>
<dbReference type="OrthoDB" id="9815641at2"/>
<evidence type="ECO:0000256" key="1">
    <source>
        <dbReference type="ARBA" id="ARBA00004496"/>
    </source>
</evidence>
<comment type="caution">
    <text evidence="15">The sequence shown here is derived from an EMBL/GenBank/DDBJ whole genome shotgun (WGS) entry which is preliminary data.</text>
</comment>
<evidence type="ECO:0000259" key="14">
    <source>
        <dbReference type="Pfam" id="PF20260"/>
    </source>
</evidence>
<keyword evidence="6 12" id="KW-0698">rRNA processing</keyword>
<evidence type="ECO:0000256" key="4">
    <source>
        <dbReference type="ARBA" id="ARBA00013673"/>
    </source>
</evidence>
<dbReference type="SUPFAM" id="SSF88697">
    <property type="entry name" value="PUA domain-like"/>
    <property type="match status" value="1"/>
</dbReference>
<evidence type="ECO:0000256" key="2">
    <source>
        <dbReference type="ARBA" id="ARBA00005528"/>
    </source>
</evidence>
<evidence type="ECO:0000256" key="12">
    <source>
        <dbReference type="PIRNR" id="PIRNR015601"/>
    </source>
</evidence>
<keyword evidence="8 12" id="KW-0808">Transferase</keyword>
<dbReference type="AlphaFoldDB" id="A0A511WLK4"/>
<evidence type="ECO:0000256" key="7">
    <source>
        <dbReference type="ARBA" id="ARBA00022603"/>
    </source>
</evidence>
<keyword evidence="5 12" id="KW-0963">Cytoplasm</keyword>
<gene>
    <name evidence="15" type="ORF">HFA01_02820</name>
</gene>
<feature type="domain" description="Ribosomal RNA small subunit methyltransferase E methyltransferase" evidence="13">
    <location>
        <begin position="73"/>
        <end position="242"/>
    </location>
</feature>
<dbReference type="NCBIfam" id="NF008691">
    <property type="entry name" value="PRK11713.1-4"/>
    <property type="match status" value="1"/>
</dbReference>
<dbReference type="Gene3D" id="2.40.240.20">
    <property type="entry name" value="Hypothetical PUA domain-like, domain 1"/>
    <property type="match status" value="1"/>
</dbReference>
<dbReference type="Proteomes" id="UP000321886">
    <property type="component" value="Unassembled WGS sequence"/>
</dbReference>
<dbReference type="GO" id="GO:0070042">
    <property type="term" value="F:rRNA (uridine-N3-)-methyltransferase activity"/>
    <property type="evidence" value="ECO:0007669"/>
    <property type="project" value="TreeGrafter"/>
</dbReference>
<evidence type="ECO:0000256" key="11">
    <source>
        <dbReference type="ARBA" id="ARBA00047944"/>
    </source>
</evidence>
<protein>
    <recommendedName>
        <fullName evidence="4 12">Ribosomal RNA small subunit methyltransferase E</fullName>
        <ecNumber evidence="3 12">2.1.1.193</ecNumber>
    </recommendedName>
</protein>
<name>A0A511WLK4_9BACI</name>
<evidence type="ECO:0000256" key="9">
    <source>
        <dbReference type="ARBA" id="ARBA00022691"/>
    </source>
</evidence>
<dbReference type="EMBL" id="BJYD01000003">
    <property type="protein sequence ID" value="GEN52020.1"/>
    <property type="molecule type" value="Genomic_DNA"/>
</dbReference>
<keyword evidence="7 12" id="KW-0489">Methyltransferase</keyword>
<dbReference type="EC" id="2.1.1.193" evidence="3 12"/>
<evidence type="ECO:0000313" key="16">
    <source>
        <dbReference type="Proteomes" id="UP000321886"/>
    </source>
</evidence>
<evidence type="ECO:0000256" key="5">
    <source>
        <dbReference type="ARBA" id="ARBA00022490"/>
    </source>
</evidence>
<dbReference type="InterPro" id="IPR046886">
    <property type="entry name" value="RsmE_MTase_dom"/>
</dbReference>
<dbReference type="InterPro" id="IPR015947">
    <property type="entry name" value="PUA-like_sf"/>
</dbReference>
<dbReference type="Gene3D" id="3.40.1280.10">
    <property type="match status" value="1"/>
</dbReference>
<dbReference type="Pfam" id="PF20260">
    <property type="entry name" value="PUA_4"/>
    <property type="match status" value="1"/>
</dbReference>
<evidence type="ECO:0000256" key="3">
    <source>
        <dbReference type="ARBA" id="ARBA00012328"/>
    </source>
</evidence>
<evidence type="ECO:0000256" key="8">
    <source>
        <dbReference type="ARBA" id="ARBA00022679"/>
    </source>
</evidence>
<evidence type="ECO:0000256" key="10">
    <source>
        <dbReference type="ARBA" id="ARBA00025699"/>
    </source>
</evidence>
<dbReference type="InterPro" id="IPR029026">
    <property type="entry name" value="tRNA_m1G_MTases_N"/>
</dbReference>
<accession>A0A511WLK4</accession>
<dbReference type="GO" id="GO:0005737">
    <property type="term" value="C:cytoplasm"/>
    <property type="evidence" value="ECO:0007669"/>
    <property type="project" value="UniProtKB-SubCell"/>
</dbReference>
<keyword evidence="9 12" id="KW-0949">S-adenosyl-L-methionine</keyword>
<evidence type="ECO:0000256" key="6">
    <source>
        <dbReference type="ARBA" id="ARBA00022552"/>
    </source>
</evidence>
<comment type="catalytic activity">
    <reaction evidence="11 12">
        <text>uridine(1498) in 16S rRNA + S-adenosyl-L-methionine = N(3)-methyluridine(1498) in 16S rRNA + S-adenosyl-L-homocysteine + H(+)</text>
        <dbReference type="Rhea" id="RHEA:42920"/>
        <dbReference type="Rhea" id="RHEA-COMP:10283"/>
        <dbReference type="Rhea" id="RHEA-COMP:10284"/>
        <dbReference type="ChEBI" id="CHEBI:15378"/>
        <dbReference type="ChEBI" id="CHEBI:57856"/>
        <dbReference type="ChEBI" id="CHEBI:59789"/>
        <dbReference type="ChEBI" id="CHEBI:65315"/>
        <dbReference type="ChEBI" id="CHEBI:74502"/>
        <dbReference type="EC" id="2.1.1.193"/>
    </reaction>
</comment>
<dbReference type="Pfam" id="PF04452">
    <property type="entry name" value="Methyltrans_RNA"/>
    <property type="match status" value="1"/>
</dbReference>
<evidence type="ECO:0000259" key="13">
    <source>
        <dbReference type="Pfam" id="PF04452"/>
    </source>
</evidence>
<dbReference type="PIRSF" id="PIRSF015601">
    <property type="entry name" value="MTase_slr0722"/>
    <property type="match status" value="1"/>
</dbReference>
<dbReference type="GO" id="GO:0070475">
    <property type="term" value="P:rRNA base methylation"/>
    <property type="evidence" value="ECO:0007669"/>
    <property type="project" value="TreeGrafter"/>
</dbReference>
<dbReference type="RefSeq" id="WP_146812803.1">
    <property type="nucleotide sequence ID" value="NZ_BJYD01000003.1"/>
</dbReference>
<dbReference type="PANTHER" id="PTHR30027">
    <property type="entry name" value="RIBOSOMAL RNA SMALL SUBUNIT METHYLTRANSFERASE E"/>
    <property type="match status" value="1"/>
</dbReference>
<dbReference type="CDD" id="cd18084">
    <property type="entry name" value="RsmE-like"/>
    <property type="match status" value="1"/>
</dbReference>
<keyword evidence="16" id="KW-1185">Reference proteome</keyword>
<proteinExistence type="inferred from homology"/>
<organism evidence="15 16">
    <name type="scientific">Halobacillus faecis</name>
    <dbReference type="NCBI Taxonomy" id="360184"/>
    <lineage>
        <taxon>Bacteria</taxon>
        <taxon>Bacillati</taxon>
        <taxon>Bacillota</taxon>
        <taxon>Bacilli</taxon>
        <taxon>Bacillales</taxon>
        <taxon>Bacillaceae</taxon>
        <taxon>Halobacillus</taxon>
    </lineage>
</organism>
<comment type="similarity">
    <text evidence="2 12">Belongs to the RNA methyltransferase RsmE family.</text>
</comment>
<dbReference type="PANTHER" id="PTHR30027:SF3">
    <property type="entry name" value="16S RRNA (URACIL(1498)-N(3))-METHYLTRANSFERASE"/>
    <property type="match status" value="1"/>
</dbReference>
<dbReference type="InterPro" id="IPR046887">
    <property type="entry name" value="RsmE_PUA-like"/>
</dbReference>
<dbReference type="InterPro" id="IPR029028">
    <property type="entry name" value="Alpha/beta_knot_MTases"/>
</dbReference>
<dbReference type="SUPFAM" id="SSF75217">
    <property type="entry name" value="alpha/beta knot"/>
    <property type="match status" value="1"/>
</dbReference>
<dbReference type="InterPro" id="IPR006700">
    <property type="entry name" value="RsmE"/>
</dbReference>